<protein>
    <submittedName>
        <fullName evidence="2">DUF4189 domain-containing protein</fullName>
    </submittedName>
</protein>
<evidence type="ECO:0000313" key="3">
    <source>
        <dbReference type="Proteomes" id="UP000544122"/>
    </source>
</evidence>
<evidence type="ECO:0000259" key="1">
    <source>
        <dbReference type="Pfam" id="PF13827"/>
    </source>
</evidence>
<organism evidence="2 3">
    <name type="scientific">Bradyrhizobium australiense</name>
    <dbReference type="NCBI Taxonomy" id="2721161"/>
    <lineage>
        <taxon>Bacteria</taxon>
        <taxon>Pseudomonadati</taxon>
        <taxon>Pseudomonadota</taxon>
        <taxon>Alphaproteobacteria</taxon>
        <taxon>Hyphomicrobiales</taxon>
        <taxon>Nitrobacteraceae</taxon>
        <taxon>Bradyrhizobium</taxon>
    </lineage>
</organism>
<feature type="domain" description="DUF4189" evidence="1">
    <location>
        <begin position="87"/>
        <end position="178"/>
    </location>
</feature>
<dbReference type="Proteomes" id="UP000544122">
    <property type="component" value="Unassembled WGS sequence"/>
</dbReference>
<evidence type="ECO:0000313" key="2">
    <source>
        <dbReference type="EMBL" id="NOJ38941.1"/>
    </source>
</evidence>
<reference evidence="2 3" key="1">
    <citation type="submission" date="2020-03" db="EMBL/GenBank/DDBJ databases">
        <title>Bradyrhizobium diversity isolated from nodules of Indigofera sp.</title>
        <authorList>
            <person name="Klepa M."/>
            <person name="Helene L."/>
            <person name="Hungria M."/>
        </authorList>
    </citation>
    <scope>NUCLEOTIDE SEQUENCE [LARGE SCALE GENOMIC DNA]</scope>
    <source>
        <strain evidence="2 3">WSM 1791</strain>
    </source>
</reference>
<proteinExistence type="predicted"/>
<keyword evidence="3" id="KW-1185">Reference proteome</keyword>
<sequence>MARFGWWAHGACHRAALRADPLALPTPAKPPVHQVETPAGLELCLLPRGEGILIVSTVAAQHRALFVVALTLLLAVSSYITKAWAAGAVAIGKCGAYGQAYDYASEADARTAALKQCKGTCAAITMKRACAAFAVDMTNPCGPHGYAVKPKISTSLNAATKKCYEFGGKECVIRAWACDAKG</sequence>
<accession>A0A7Y4LUC0</accession>
<dbReference type="InterPro" id="IPR025240">
    <property type="entry name" value="DUF4189"/>
</dbReference>
<dbReference type="Pfam" id="PF13827">
    <property type="entry name" value="DUF4189"/>
    <property type="match status" value="1"/>
</dbReference>
<dbReference type="AlphaFoldDB" id="A0A7Y4LUC0"/>
<gene>
    <name evidence="2" type="ORF">HCN58_04830</name>
</gene>
<name>A0A7Y4LUC0_9BRAD</name>
<dbReference type="EMBL" id="JAAVLX010000002">
    <property type="protein sequence ID" value="NOJ38941.1"/>
    <property type="molecule type" value="Genomic_DNA"/>
</dbReference>
<comment type="caution">
    <text evidence="2">The sequence shown here is derived from an EMBL/GenBank/DDBJ whole genome shotgun (WGS) entry which is preliminary data.</text>
</comment>